<proteinExistence type="inferred from homology"/>
<protein>
    <recommendedName>
        <fullName evidence="12">Riboflavin biosynthesis protein RibD</fullName>
    </recommendedName>
    <domain>
        <recommendedName>
            <fullName evidence="12">Diaminohydroxyphosphoribosylaminopyrimidine deaminase</fullName>
            <shortName evidence="12">DRAP deaminase</shortName>
            <ecNumber evidence="12">3.5.4.26</ecNumber>
        </recommendedName>
        <alternativeName>
            <fullName evidence="12">Riboflavin-specific deaminase</fullName>
        </alternativeName>
    </domain>
    <domain>
        <recommendedName>
            <fullName evidence="12">5-amino-6-(5-phosphoribosylamino)uracil reductase</fullName>
            <ecNumber evidence="12">1.1.1.193</ecNumber>
        </recommendedName>
        <alternativeName>
            <fullName evidence="12">HTP reductase</fullName>
        </alternativeName>
    </domain>
</protein>
<dbReference type="InterPro" id="IPR016193">
    <property type="entry name" value="Cytidine_deaminase-like"/>
</dbReference>
<evidence type="ECO:0000259" key="13">
    <source>
        <dbReference type="PROSITE" id="PS51747"/>
    </source>
</evidence>
<organism evidence="14 15">
    <name type="scientific">Chryseosolibacter indicus</name>
    <dbReference type="NCBI Taxonomy" id="2782351"/>
    <lineage>
        <taxon>Bacteria</taxon>
        <taxon>Pseudomonadati</taxon>
        <taxon>Bacteroidota</taxon>
        <taxon>Cytophagia</taxon>
        <taxon>Cytophagales</taxon>
        <taxon>Chryseotaleaceae</taxon>
        <taxon>Chryseosolibacter</taxon>
    </lineage>
</organism>
<dbReference type="SUPFAM" id="SSF53597">
    <property type="entry name" value="Dihydrofolate reductase-like"/>
    <property type="match status" value="1"/>
</dbReference>
<evidence type="ECO:0000256" key="10">
    <source>
        <dbReference type="ARBA" id="ARBA00023002"/>
    </source>
</evidence>
<comment type="similarity">
    <text evidence="4 12">In the N-terminal section; belongs to the cytidine and deoxycytidylate deaminase family.</text>
</comment>
<dbReference type="Pfam" id="PF01872">
    <property type="entry name" value="RibD_C"/>
    <property type="match status" value="1"/>
</dbReference>
<dbReference type="InterPro" id="IPR050765">
    <property type="entry name" value="Riboflavin_Biosynth_HTPR"/>
</dbReference>
<name>A0ABS5VX94_9BACT</name>
<dbReference type="EC" id="1.1.1.193" evidence="12"/>
<evidence type="ECO:0000256" key="4">
    <source>
        <dbReference type="ARBA" id="ARBA00005259"/>
    </source>
</evidence>
<evidence type="ECO:0000256" key="12">
    <source>
        <dbReference type="PIRNR" id="PIRNR006769"/>
    </source>
</evidence>
<dbReference type="EMBL" id="JAHESD010000079">
    <property type="protein sequence ID" value="MBT1706035.1"/>
    <property type="molecule type" value="Genomic_DNA"/>
</dbReference>
<comment type="caution">
    <text evidence="14">The sequence shown here is derived from an EMBL/GenBank/DDBJ whole genome shotgun (WGS) entry which is preliminary data.</text>
</comment>
<evidence type="ECO:0000313" key="15">
    <source>
        <dbReference type="Proteomes" id="UP000772618"/>
    </source>
</evidence>
<comment type="pathway">
    <text evidence="2 12">Cofactor biosynthesis; riboflavin biosynthesis; 5-amino-6-(D-ribitylamino)uracil from GTP: step 2/4.</text>
</comment>
<dbReference type="InterPro" id="IPR016192">
    <property type="entry name" value="APOBEC/CMP_deaminase_Zn-bd"/>
</dbReference>
<dbReference type="InterPro" id="IPR024072">
    <property type="entry name" value="DHFR-like_dom_sf"/>
</dbReference>
<evidence type="ECO:0000256" key="1">
    <source>
        <dbReference type="ARBA" id="ARBA00002151"/>
    </source>
</evidence>
<dbReference type="Pfam" id="PF00383">
    <property type="entry name" value="dCMP_cyt_deam_1"/>
    <property type="match status" value="1"/>
</dbReference>
<dbReference type="PANTHER" id="PTHR38011">
    <property type="entry name" value="DIHYDROFOLATE REDUCTASE FAMILY PROTEIN (AFU_ORTHOLOGUE AFUA_8G06820)"/>
    <property type="match status" value="1"/>
</dbReference>
<keyword evidence="10 12" id="KW-0560">Oxidoreductase</keyword>
<comment type="function">
    <text evidence="1 12">Converts 2,5-diamino-6-(ribosylamino)-4(3h)-pyrimidinone 5'-phosphate into 5-amino-6-(ribosylamino)-2,4(1h,3h)-pyrimidinedione 5'-phosphate.</text>
</comment>
<reference evidence="14 15" key="1">
    <citation type="submission" date="2021-05" db="EMBL/GenBank/DDBJ databases">
        <title>A Polyphasic approach of four new species of the genus Ohtaekwangia: Ohtaekwangia histidinii sp. nov., Ohtaekwangia cretensis sp. nov., Ohtaekwangia indiensis sp. nov., Ohtaekwangia reichenbachii sp. nov. from diverse environment.</title>
        <authorList>
            <person name="Octaviana S."/>
        </authorList>
    </citation>
    <scope>NUCLEOTIDE SEQUENCE [LARGE SCALE GENOMIC DNA]</scope>
    <source>
        <strain evidence="14 15">PWU20</strain>
    </source>
</reference>
<comment type="similarity">
    <text evidence="5 12">In the C-terminal section; belongs to the HTP reductase family.</text>
</comment>
<comment type="catalytic activity">
    <reaction evidence="12">
        <text>5-amino-6-(5-phospho-D-ribitylamino)uracil + NADP(+) = 5-amino-6-(5-phospho-D-ribosylamino)uracil + NADPH + H(+)</text>
        <dbReference type="Rhea" id="RHEA:17845"/>
        <dbReference type="ChEBI" id="CHEBI:15378"/>
        <dbReference type="ChEBI" id="CHEBI:57783"/>
        <dbReference type="ChEBI" id="CHEBI:58349"/>
        <dbReference type="ChEBI" id="CHEBI:58421"/>
        <dbReference type="ChEBI" id="CHEBI:58453"/>
        <dbReference type="EC" id="1.1.1.193"/>
    </reaction>
</comment>
<dbReference type="NCBIfam" id="TIGR00326">
    <property type="entry name" value="eubact_ribD"/>
    <property type="match status" value="1"/>
</dbReference>
<evidence type="ECO:0000256" key="9">
    <source>
        <dbReference type="ARBA" id="ARBA00022857"/>
    </source>
</evidence>
<keyword evidence="11" id="KW-0511">Multifunctional enzyme</keyword>
<dbReference type="Gene3D" id="3.40.140.10">
    <property type="entry name" value="Cytidine Deaminase, domain 2"/>
    <property type="match status" value="1"/>
</dbReference>
<accession>A0ABS5VX94</accession>
<evidence type="ECO:0000256" key="2">
    <source>
        <dbReference type="ARBA" id="ARBA00004882"/>
    </source>
</evidence>
<dbReference type="PANTHER" id="PTHR38011:SF7">
    <property type="entry name" value="2,5-DIAMINO-6-RIBOSYLAMINO-4(3H)-PYRIMIDINONE 5'-PHOSPHATE REDUCTASE"/>
    <property type="match status" value="1"/>
</dbReference>
<dbReference type="PIRSF" id="PIRSF006769">
    <property type="entry name" value="RibD"/>
    <property type="match status" value="1"/>
</dbReference>
<dbReference type="Gene3D" id="3.40.430.10">
    <property type="entry name" value="Dihydrofolate Reductase, subunit A"/>
    <property type="match status" value="1"/>
</dbReference>
<dbReference type="RefSeq" id="WP_254156745.1">
    <property type="nucleotide sequence ID" value="NZ_JAHESD010000079.1"/>
</dbReference>
<dbReference type="CDD" id="cd01284">
    <property type="entry name" value="Riboflavin_deaminase-reductase"/>
    <property type="match status" value="1"/>
</dbReference>
<evidence type="ECO:0000256" key="3">
    <source>
        <dbReference type="ARBA" id="ARBA00004910"/>
    </source>
</evidence>
<keyword evidence="9 12" id="KW-0521">NADP</keyword>
<dbReference type="GO" id="GO:0008835">
    <property type="term" value="F:diaminohydroxyphosphoribosylaminopyrimidine deaminase activity"/>
    <property type="evidence" value="ECO:0007669"/>
    <property type="project" value="UniProtKB-EC"/>
</dbReference>
<keyword evidence="7 12" id="KW-0479">Metal-binding</keyword>
<keyword evidence="12 14" id="KW-0378">Hydrolase</keyword>
<dbReference type="InterPro" id="IPR002734">
    <property type="entry name" value="RibDG_C"/>
</dbReference>
<sequence length="345" mass="38747">MTELSVQKDQLYMQRALELATLGSGAVSPNPLVGCVIVHDDRIIGEGWHKVYGEAHAEVNAVNSVADKSLLKESTVYVTLEPCSHFGKTPPCADLLIKENVKRVVICNDDPFPLVAGKGIEKLELAGIQITRNVLAEAGREVNKRFFTFVEKKRPYIILKWAQTADGFIARENYDSKWISDEYSRQLVHKWRAEEDAILVGSSTALHDNPTLNVRDWTGRDPVRVVIDRSLKLPGSLNLFNGPQRTICYNLKEEKTKENVHFAKIGEGQFIEEVVKDLCTRKIQSIIVEGGAKTLQAFIDANLWDEARVFYSPIHFQNGIEAPHIKGKQMQEIKLKADTLKIISA</sequence>
<dbReference type="InterPro" id="IPR002125">
    <property type="entry name" value="CMP_dCMP_dom"/>
</dbReference>
<keyword evidence="15" id="KW-1185">Reference proteome</keyword>
<gene>
    <name evidence="14" type="primary">ribD</name>
    <name evidence="14" type="ORF">KK060_22280</name>
</gene>
<evidence type="ECO:0000313" key="14">
    <source>
        <dbReference type="EMBL" id="MBT1706035.1"/>
    </source>
</evidence>
<dbReference type="EC" id="3.5.4.26" evidence="12"/>
<keyword evidence="6 12" id="KW-0686">Riboflavin biosynthesis</keyword>
<evidence type="ECO:0000256" key="5">
    <source>
        <dbReference type="ARBA" id="ARBA00007417"/>
    </source>
</evidence>
<dbReference type="PROSITE" id="PS00903">
    <property type="entry name" value="CYT_DCMP_DEAMINASES_1"/>
    <property type="match status" value="1"/>
</dbReference>
<dbReference type="Proteomes" id="UP000772618">
    <property type="component" value="Unassembled WGS sequence"/>
</dbReference>
<comment type="pathway">
    <text evidence="3 12">Cofactor biosynthesis; riboflavin biosynthesis; 5-amino-6-(D-ribitylamino)uracil from GTP: step 3/4.</text>
</comment>
<comment type="cofactor">
    <cofactor evidence="12">
        <name>Zn(2+)</name>
        <dbReference type="ChEBI" id="CHEBI:29105"/>
    </cofactor>
    <text evidence="12">Binds 1 zinc ion.</text>
</comment>
<dbReference type="InterPro" id="IPR004794">
    <property type="entry name" value="Eubact_RibD"/>
</dbReference>
<dbReference type="SUPFAM" id="SSF53927">
    <property type="entry name" value="Cytidine deaminase-like"/>
    <property type="match status" value="1"/>
</dbReference>
<dbReference type="PROSITE" id="PS51747">
    <property type="entry name" value="CYT_DCMP_DEAMINASES_2"/>
    <property type="match status" value="1"/>
</dbReference>
<dbReference type="GO" id="GO:0008703">
    <property type="term" value="F:5-amino-6-(5-phosphoribosylamino)uracil reductase activity"/>
    <property type="evidence" value="ECO:0007669"/>
    <property type="project" value="UniProtKB-EC"/>
</dbReference>
<evidence type="ECO:0000256" key="8">
    <source>
        <dbReference type="ARBA" id="ARBA00022833"/>
    </source>
</evidence>
<feature type="domain" description="CMP/dCMP-type deaminase" evidence="13">
    <location>
        <begin position="7"/>
        <end position="131"/>
    </location>
</feature>
<keyword evidence="8 12" id="KW-0862">Zinc</keyword>
<comment type="catalytic activity">
    <reaction evidence="12">
        <text>2,5-diamino-6-hydroxy-4-(5-phosphoribosylamino)-pyrimidine + H2O + H(+) = 5-amino-6-(5-phospho-D-ribosylamino)uracil + NH4(+)</text>
        <dbReference type="Rhea" id="RHEA:21868"/>
        <dbReference type="ChEBI" id="CHEBI:15377"/>
        <dbReference type="ChEBI" id="CHEBI:15378"/>
        <dbReference type="ChEBI" id="CHEBI:28938"/>
        <dbReference type="ChEBI" id="CHEBI:58453"/>
        <dbReference type="ChEBI" id="CHEBI:58614"/>
        <dbReference type="EC" id="3.5.4.26"/>
    </reaction>
</comment>
<evidence type="ECO:0000256" key="6">
    <source>
        <dbReference type="ARBA" id="ARBA00022619"/>
    </source>
</evidence>
<evidence type="ECO:0000256" key="11">
    <source>
        <dbReference type="ARBA" id="ARBA00023268"/>
    </source>
</evidence>
<evidence type="ECO:0000256" key="7">
    <source>
        <dbReference type="ARBA" id="ARBA00022723"/>
    </source>
</evidence>